<dbReference type="Pfam" id="PF09820">
    <property type="entry name" value="AAA-ATPase_like"/>
    <property type="match status" value="1"/>
</dbReference>
<feature type="domain" description="AAA+ ATPase" evidence="2">
    <location>
        <begin position="68"/>
        <end position="306"/>
    </location>
</feature>
<name>A0A9P0F3C1_BEMTA</name>
<dbReference type="SMART" id="SM00382">
    <property type="entry name" value="AAA"/>
    <property type="match status" value="1"/>
</dbReference>
<dbReference type="AlphaFoldDB" id="A0A9P0F3C1"/>
<accession>A0A9P0F3C1</accession>
<evidence type="ECO:0000256" key="1">
    <source>
        <dbReference type="SAM" id="SignalP"/>
    </source>
</evidence>
<dbReference type="EMBL" id="OU963865">
    <property type="protein sequence ID" value="CAH0387938.1"/>
    <property type="molecule type" value="Genomic_DNA"/>
</dbReference>
<organism evidence="3 4">
    <name type="scientific">Bemisia tabaci</name>
    <name type="common">Sweetpotato whitefly</name>
    <name type="synonym">Aleurodes tabaci</name>
    <dbReference type="NCBI Taxonomy" id="7038"/>
    <lineage>
        <taxon>Eukaryota</taxon>
        <taxon>Metazoa</taxon>
        <taxon>Ecdysozoa</taxon>
        <taxon>Arthropoda</taxon>
        <taxon>Hexapoda</taxon>
        <taxon>Insecta</taxon>
        <taxon>Pterygota</taxon>
        <taxon>Neoptera</taxon>
        <taxon>Paraneoptera</taxon>
        <taxon>Hemiptera</taxon>
        <taxon>Sternorrhyncha</taxon>
        <taxon>Aleyrodoidea</taxon>
        <taxon>Aleyrodidae</taxon>
        <taxon>Aleyrodinae</taxon>
        <taxon>Bemisia</taxon>
    </lineage>
</organism>
<dbReference type="InterPro" id="IPR027417">
    <property type="entry name" value="P-loop_NTPase"/>
</dbReference>
<feature type="chain" id="PRO_5040166400" description="AAA+ ATPase domain-containing protein" evidence="1">
    <location>
        <begin position="31"/>
        <end position="692"/>
    </location>
</feature>
<dbReference type="PANTHER" id="PTHR34825:SF1">
    <property type="entry name" value="AAA-ATPASE-LIKE DOMAIN-CONTAINING PROTEIN"/>
    <property type="match status" value="1"/>
</dbReference>
<evidence type="ECO:0000259" key="2">
    <source>
        <dbReference type="SMART" id="SM00382"/>
    </source>
</evidence>
<dbReference type="InterPro" id="IPR018631">
    <property type="entry name" value="AAA-ATPase-like_dom"/>
</dbReference>
<evidence type="ECO:0000313" key="4">
    <source>
        <dbReference type="Proteomes" id="UP001152759"/>
    </source>
</evidence>
<proteinExistence type="predicted"/>
<reference evidence="3" key="1">
    <citation type="submission" date="2021-12" db="EMBL/GenBank/DDBJ databases">
        <authorList>
            <person name="King R."/>
        </authorList>
    </citation>
    <scope>NUCLEOTIDE SEQUENCE</scope>
</reference>
<sequence>MTKVTLNLNLRLASLSLFFILSAKTAAVSAMIGAQFYDTGPHFSDLVKLRDKALFVDKSLLIEYILSGPEHIVIEAPEGFGKTTNLRMIKEFLELEVDIDGKAVDSVNTTKNFETFATPPLEIVTKYPQIFKDHFAQSPVIYVNMGTVSITQFDESFRRMVAELYMRHDYLERSSRLSRPLRDDLMRLYRGKSPDLSLNEVAAGGEKLAYLLREHHQRDVIVLIDDYDAPLREALQAQSSALDMKNFDHVYENVMLFITRLIQGNSNVVRSVLTGRIRVVASTKIDPDKLVHLPIFDHEQLWRYYGLTKEDIHTLGDQLLRETKWELNYTDVNAWYGGYKTIHPEQKLYNTLSTTTYLKTHQLKRHRIQAEGLRGLSGLLSYERLGKTLEEAFEEQTRISPVKMVQRDLRELRKMITDPNHKLNRDLALQYLVEIGLFSLDGDRLTVPNLEADADLKALLLTMDYFKSKFRIQDVQVNNYIEALDRLDNRGQTYQDLATAVLGLFDFRLPATSRELLHSLVYLAADTKFPQVRTEVAIDRKRRDFFVQRYDSTGILVGVECGNGTAYDALKQLVDHKRYEIFRQEKLRTGILVGLAINERLECSLAYLHDNGTYSYSLAGHKNYTVKGARERILKNDGTTSGSVTTFCNGEPLVLAHFGNNMCASFTMQKGVFMDESEIVVPYSAVLRKNAV</sequence>
<keyword evidence="1" id="KW-0732">Signal</keyword>
<feature type="signal peptide" evidence="1">
    <location>
        <begin position="1"/>
        <end position="30"/>
    </location>
</feature>
<evidence type="ECO:0000313" key="3">
    <source>
        <dbReference type="EMBL" id="CAH0387938.1"/>
    </source>
</evidence>
<keyword evidence="4" id="KW-1185">Reference proteome</keyword>
<dbReference type="SUPFAM" id="SSF52540">
    <property type="entry name" value="P-loop containing nucleoside triphosphate hydrolases"/>
    <property type="match status" value="1"/>
</dbReference>
<dbReference type="Proteomes" id="UP001152759">
    <property type="component" value="Chromosome 4"/>
</dbReference>
<gene>
    <name evidence="3" type="ORF">BEMITA_LOCUS6893</name>
</gene>
<dbReference type="InterPro" id="IPR003593">
    <property type="entry name" value="AAA+_ATPase"/>
</dbReference>
<dbReference type="PANTHER" id="PTHR34825">
    <property type="entry name" value="CONSERVED PROTEIN, WITH A WEAK D-GALACTARATE DEHYDRATASE/ALTRONATE HYDROLASE DOMAIN"/>
    <property type="match status" value="1"/>
</dbReference>
<protein>
    <recommendedName>
        <fullName evidence="2">AAA+ ATPase domain-containing protein</fullName>
    </recommendedName>
</protein>